<dbReference type="Proteomes" id="UP000639403">
    <property type="component" value="Unassembled WGS sequence"/>
</dbReference>
<feature type="domain" description="DUF6533" evidence="1">
    <location>
        <begin position="14"/>
        <end position="51"/>
    </location>
</feature>
<organism evidence="2 3">
    <name type="scientific">Rhodonia placenta</name>
    <dbReference type="NCBI Taxonomy" id="104341"/>
    <lineage>
        <taxon>Eukaryota</taxon>
        <taxon>Fungi</taxon>
        <taxon>Dikarya</taxon>
        <taxon>Basidiomycota</taxon>
        <taxon>Agaricomycotina</taxon>
        <taxon>Agaricomycetes</taxon>
        <taxon>Polyporales</taxon>
        <taxon>Adustoporiaceae</taxon>
        <taxon>Rhodonia</taxon>
    </lineage>
</organism>
<gene>
    <name evidence="2" type="ORF">IEO21_09862</name>
</gene>
<evidence type="ECO:0000313" key="2">
    <source>
        <dbReference type="EMBL" id="KAF9802630.1"/>
    </source>
</evidence>
<reference evidence="2" key="1">
    <citation type="submission" date="2020-11" db="EMBL/GenBank/DDBJ databases">
        <authorList>
            <person name="Koelle M."/>
            <person name="Horta M.A.C."/>
            <person name="Nowrousian M."/>
            <person name="Ohm R.A."/>
            <person name="Benz P."/>
            <person name="Pilgard A."/>
        </authorList>
    </citation>
    <scope>NUCLEOTIDE SEQUENCE</scope>
    <source>
        <strain evidence="2">FPRL280</strain>
    </source>
</reference>
<comment type="caution">
    <text evidence="2">The sequence shown here is derived from an EMBL/GenBank/DDBJ whole genome shotgun (WGS) entry which is preliminary data.</text>
</comment>
<proteinExistence type="predicted"/>
<dbReference type="Pfam" id="PF20151">
    <property type="entry name" value="DUF6533"/>
    <property type="match status" value="1"/>
</dbReference>
<reference evidence="2" key="2">
    <citation type="journal article" name="Front. Microbiol.">
        <title>Degradative Capacity of Two Strains of Rhodonia placenta: From Phenotype to Genotype.</title>
        <authorList>
            <person name="Kolle M."/>
            <person name="Horta M.A.C."/>
            <person name="Nowrousian M."/>
            <person name="Ohm R.A."/>
            <person name="Benz J.P."/>
            <person name="Pilgard A."/>
        </authorList>
    </citation>
    <scope>NUCLEOTIDE SEQUENCE</scope>
    <source>
        <strain evidence="2">FPRL280</strain>
    </source>
</reference>
<dbReference type="InterPro" id="IPR045340">
    <property type="entry name" value="DUF6533"/>
</dbReference>
<name>A0A8H7TXU7_9APHY</name>
<evidence type="ECO:0000313" key="3">
    <source>
        <dbReference type="Proteomes" id="UP000639403"/>
    </source>
</evidence>
<accession>A0A8H7TXU7</accession>
<protein>
    <recommendedName>
        <fullName evidence="1">DUF6533 domain-containing protein</fullName>
    </recommendedName>
</protein>
<dbReference type="AlphaFoldDB" id="A0A8H7TXU7"/>
<evidence type="ECO:0000259" key="1">
    <source>
        <dbReference type="Pfam" id="PF20151"/>
    </source>
</evidence>
<dbReference type="EMBL" id="JADOXO010000566">
    <property type="protein sequence ID" value="KAF9802630.1"/>
    <property type="molecule type" value="Genomic_DNA"/>
</dbReference>
<sequence length="315" mass="34493">MFVNAALADARLGLFVYDSIISFNLEWRAVWSRKITGATAIYLALRYVTLANVVTYVITDTVTSCEVLSVGHILPRQYAGSQTSLTYIAQFCTMRFSMSASKYNIGSLTTVLFRDGYYNRLVVGLNAANIVVALLQEVSHTLELPTYRIGTVVLCRFFLNLRHFFSGPDVSNSNMSSHASSFSSFASSIIGNLGKMLEDDPLAPDDDFEGELDGLNDAEDVDGPVELSGSAKAFSDADKAQAQMATMAVFKQKTDEGDTANHELPEATDEGFNQRAIDIVVHMLSFPSIAMYKSSLPRCSCLLLAATQIHNYPHS</sequence>